<name>A0A1J5TU25_9ZZZZ</name>
<organism evidence="1">
    <name type="scientific">mine drainage metagenome</name>
    <dbReference type="NCBI Taxonomy" id="410659"/>
    <lineage>
        <taxon>unclassified sequences</taxon>
        <taxon>metagenomes</taxon>
        <taxon>ecological metagenomes</taxon>
    </lineage>
</organism>
<dbReference type="EMBL" id="MLJW01000005">
    <property type="protein sequence ID" value="OIR17276.1"/>
    <property type="molecule type" value="Genomic_DNA"/>
</dbReference>
<protein>
    <submittedName>
        <fullName evidence="1">Uncharacterized protein</fullName>
    </submittedName>
</protein>
<gene>
    <name evidence="1" type="ORF">GALL_22970</name>
</gene>
<accession>A0A1J5TU25</accession>
<reference evidence="1" key="1">
    <citation type="submission" date="2016-10" db="EMBL/GenBank/DDBJ databases">
        <title>Sequence of Gallionella enrichment culture.</title>
        <authorList>
            <person name="Poehlein A."/>
            <person name="Muehling M."/>
            <person name="Daniel R."/>
        </authorList>
    </citation>
    <scope>NUCLEOTIDE SEQUENCE</scope>
</reference>
<evidence type="ECO:0000313" key="1">
    <source>
        <dbReference type="EMBL" id="OIR17276.1"/>
    </source>
</evidence>
<proteinExistence type="predicted"/>
<dbReference type="AlphaFoldDB" id="A0A1J5TU25"/>
<sequence>MATKYPTESCGDTQIHQCDLFRKVPFYERYKEDRGSFVLTILEFPLAIILTQECDLEQNASERSGSKSLVDGKTMHDKFLVSLLCAPLYNAEHLFSGNHLSFLEISSNKKSSEQKNYIKQNREPRYHYVEFDERSQIVPSVIDFKHYFSVSLEYLEDNMANRVCSIKPIFRESISQRFSNYLSRIGLPN</sequence>
<comment type="caution">
    <text evidence="1">The sequence shown here is derived from an EMBL/GenBank/DDBJ whole genome shotgun (WGS) entry which is preliminary data.</text>
</comment>